<dbReference type="AlphaFoldDB" id="A0A0S7XRC9"/>
<gene>
    <name evidence="1" type="ORF">AMK68_00670</name>
</gene>
<comment type="caution">
    <text evidence="1">The sequence shown here is derived from an EMBL/GenBank/DDBJ whole genome shotgun (WGS) entry which is preliminary data.</text>
</comment>
<dbReference type="Proteomes" id="UP000052020">
    <property type="component" value="Unassembled WGS sequence"/>
</dbReference>
<organism evidence="1 2">
    <name type="scientific">candidate division KD3-62 bacterium DG_56</name>
    <dbReference type="NCBI Taxonomy" id="1704032"/>
    <lineage>
        <taxon>Bacteria</taxon>
        <taxon>candidate division KD3-62</taxon>
    </lineage>
</organism>
<dbReference type="InterPro" id="IPR041881">
    <property type="entry name" value="PqqD_sf"/>
</dbReference>
<name>A0A0S7XRC9_9BACT</name>
<sequence length="130" mass="14579">MSRPQALQARPIRNPHLGSKRNERDELMLVVPRRNDWVGRALSLIFIVPKERNIVLDAVGEDVWALCDGEHTVAQLVKQVGEKYKLNPREAEVSLTDYLRQLGKRNLIALALPQSDLTPGSTTKKEASGD</sequence>
<dbReference type="Gene3D" id="1.10.10.1150">
    <property type="entry name" value="Coenzyme PQQ synthesis protein D (PqqD)"/>
    <property type="match status" value="1"/>
</dbReference>
<evidence type="ECO:0008006" key="3">
    <source>
        <dbReference type="Google" id="ProtNLM"/>
    </source>
</evidence>
<proteinExistence type="predicted"/>
<evidence type="ECO:0000313" key="2">
    <source>
        <dbReference type="Proteomes" id="UP000052020"/>
    </source>
</evidence>
<dbReference type="InterPro" id="IPR008792">
    <property type="entry name" value="PQQD"/>
</dbReference>
<dbReference type="Pfam" id="PF05402">
    <property type="entry name" value="PqqD"/>
    <property type="match status" value="1"/>
</dbReference>
<dbReference type="EMBL" id="LIZY01000008">
    <property type="protein sequence ID" value="KPJ64763.1"/>
    <property type="molecule type" value="Genomic_DNA"/>
</dbReference>
<reference evidence="1 2" key="1">
    <citation type="journal article" date="2015" name="Microbiome">
        <title>Genomic resolution of linkages in carbon, nitrogen, and sulfur cycling among widespread estuary sediment bacteria.</title>
        <authorList>
            <person name="Baker B.J."/>
            <person name="Lazar C.S."/>
            <person name="Teske A.P."/>
            <person name="Dick G.J."/>
        </authorList>
    </citation>
    <scope>NUCLEOTIDE SEQUENCE [LARGE SCALE GENOMIC DNA]</scope>
    <source>
        <strain evidence="1">DG_56</strain>
    </source>
</reference>
<protein>
    <recommendedName>
        <fullName evidence="3">PqqD family protein</fullName>
    </recommendedName>
</protein>
<accession>A0A0S7XRC9</accession>
<evidence type="ECO:0000313" key="1">
    <source>
        <dbReference type="EMBL" id="KPJ64763.1"/>
    </source>
</evidence>